<sequence>QEYFQFFNGKGDITGYAATTRKDGALSRYKAVGLLSHLVAQKQGFMQWLRGLKPVHCIFVRIFDDTNVYVTPEAGPAKGADVDLEGADLTEEREEDEQEQQPVLGCKRGRTGRRKVQPLLGMLQWAVARRSDRQRAAADAVESVQLFAPSQVMPKANAATLLDRIGKWMLPGDEADIASNAKLLKECSLELTEEQLDLTLQMLNTDWCQPLDPGEPLRHYCAPGCCASTKAFRLRMRAVLDGLFAHLFACPLLYRWKNFDEACTWVARGMVIRGLLKQIWGLCKQDAADNLEDLVSLQAMDEDNPDMNPSLRQQVRVAKVMGLLSEPDAAARFLKTLL</sequence>
<accession>A0A813APZ7</accession>
<feature type="non-terminal residue" evidence="1">
    <location>
        <position position="1"/>
    </location>
</feature>
<gene>
    <name evidence="1" type="ORF">SNEC2469_LOCUS28432</name>
</gene>
<proteinExistence type="predicted"/>
<keyword evidence="2" id="KW-1185">Reference proteome</keyword>
<comment type="caution">
    <text evidence="1">The sequence shown here is derived from an EMBL/GenBank/DDBJ whole genome shotgun (WGS) entry which is preliminary data.</text>
</comment>
<dbReference type="AlphaFoldDB" id="A0A813APZ7"/>
<protein>
    <submittedName>
        <fullName evidence="1">Uncharacterized protein</fullName>
    </submittedName>
</protein>
<name>A0A813APZ7_9DINO</name>
<dbReference type="OrthoDB" id="447820at2759"/>
<reference evidence="1" key="1">
    <citation type="submission" date="2021-02" db="EMBL/GenBank/DDBJ databases">
        <authorList>
            <person name="Dougan E. K."/>
            <person name="Rhodes N."/>
            <person name="Thang M."/>
            <person name="Chan C."/>
        </authorList>
    </citation>
    <scope>NUCLEOTIDE SEQUENCE</scope>
</reference>
<feature type="non-terminal residue" evidence="1">
    <location>
        <position position="338"/>
    </location>
</feature>
<organism evidence="1 2">
    <name type="scientific">Symbiodinium necroappetens</name>
    <dbReference type="NCBI Taxonomy" id="1628268"/>
    <lineage>
        <taxon>Eukaryota</taxon>
        <taxon>Sar</taxon>
        <taxon>Alveolata</taxon>
        <taxon>Dinophyceae</taxon>
        <taxon>Suessiales</taxon>
        <taxon>Symbiodiniaceae</taxon>
        <taxon>Symbiodinium</taxon>
    </lineage>
</organism>
<evidence type="ECO:0000313" key="1">
    <source>
        <dbReference type="EMBL" id="CAE7874586.1"/>
    </source>
</evidence>
<evidence type="ECO:0000313" key="2">
    <source>
        <dbReference type="Proteomes" id="UP000601435"/>
    </source>
</evidence>
<dbReference type="EMBL" id="CAJNJA010061780">
    <property type="protein sequence ID" value="CAE7874586.1"/>
    <property type="molecule type" value="Genomic_DNA"/>
</dbReference>
<dbReference type="Proteomes" id="UP000601435">
    <property type="component" value="Unassembled WGS sequence"/>
</dbReference>